<dbReference type="Proteomes" id="UP000093000">
    <property type="component" value="Unassembled WGS sequence"/>
</dbReference>
<evidence type="ECO:0000313" key="3">
    <source>
        <dbReference type="EMBL" id="OBZ85497.1"/>
    </source>
</evidence>
<feature type="coiled-coil region" evidence="1">
    <location>
        <begin position="31"/>
        <end position="58"/>
    </location>
</feature>
<feature type="region of interest" description="Disordered" evidence="2">
    <location>
        <begin position="407"/>
        <end position="450"/>
    </location>
</feature>
<protein>
    <submittedName>
        <fullName evidence="3">Uncharacterized protein</fullName>
    </submittedName>
</protein>
<evidence type="ECO:0000256" key="2">
    <source>
        <dbReference type="SAM" id="MobiDB-lite"/>
    </source>
</evidence>
<sequence length="450" mass="51603">MSTVQCIQDQGPYFRKLSNELKTESSVDRDLEQVKYEIQRLQDAIQQRRQEIEALEQNSKKEFEGVRKMRHLSFRSAAATISGKKKALTARDEAKYQLAFENEQRSKRAMEELQVAYDQAIVKNQALTQQKQHFTNVRFQYESLLQQIFADEDPAFPQEQQLRGELTNYEEQQRMAKRDTNRFKNAERALSEALVDIKKAIRITDTVIHYMPFEFFGGPAIDAQQIAYLEAAKRKIWQIQHHFNLARTELPEIPYPQTLDVVTNNTLMTMQFNLHYVELAWKAKASQCFGVLATAYRNAQNSLTWVKQYKEYATGALIRLEEAIVNVKRSLEQERCRIVEDVLAGRPTTEASRSTAIPPPVYEAPPSIEASQHDRLHSDPLPQVPAHIMAPSPTYSHLPLTYKSSASPSFLEDLEPTQPSSSTAHPPQPIAPLTEPYVSHNVNNPFNKQS</sequence>
<dbReference type="STRING" id="101091.A0A1C7N8V3"/>
<feature type="compositionally biased region" description="Polar residues" evidence="2">
    <location>
        <begin position="440"/>
        <end position="450"/>
    </location>
</feature>
<dbReference type="PANTHER" id="PTHR21974">
    <property type="entry name" value="RE15880P"/>
    <property type="match status" value="1"/>
</dbReference>
<proteinExistence type="predicted"/>
<evidence type="ECO:0000313" key="4">
    <source>
        <dbReference type="Proteomes" id="UP000093000"/>
    </source>
</evidence>
<comment type="caution">
    <text evidence="3">The sequence shown here is derived from an EMBL/GenBank/DDBJ whole genome shotgun (WGS) entry which is preliminary data.</text>
</comment>
<organism evidence="3 4">
    <name type="scientific">Choanephora cucurbitarum</name>
    <dbReference type="NCBI Taxonomy" id="101091"/>
    <lineage>
        <taxon>Eukaryota</taxon>
        <taxon>Fungi</taxon>
        <taxon>Fungi incertae sedis</taxon>
        <taxon>Mucoromycota</taxon>
        <taxon>Mucoromycotina</taxon>
        <taxon>Mucoromycetes</taxon>
        <taxon>Mucorales</taxon>
        <taxon>Mucorineae</taxon>
        <taxon>Choanephoraceae</taxon>
        <taxon>Choanephoroideae</taxon>
        <taxon>Choanephora</taxon>
    </lineage>
</organism>
<gene>
    <name evidence="3" type="ORF">A0J61_06456</name>
</gene>
<dbReference type="PANTHER" id="PTHR21974:SF2">
    <property type="entry name" value="RE15880P"/>
    <property type="match status" value="1"/>
</dbReference>
<reference evidence="3 4" key="1">
    <citation type="submission" date="2016-03" db="EMBL/GenBank/DDBJ databases">
        <title>Choanephora cucurbitarum.</title>
        <authorList>
            <person name="Min B."/>
            <person name="Park H."/>
            <person name="Park J.-H."/>
            <person name="Shin H.-D."/>
            <person name="Choi I.-G."/>
        </authorList>
    </citation>
    <scope>NUCLEOTIDE SEQUENCE [LARGE SCALE GENOMIC DNA]</scope>
    <source>
        <strain evidence="3 4">KUS-F28377</strain>
    </source>
</reference>
<evidence type="ECO:0000256" key="1">
    <source>
        <dbReference type="SAM" id="Coils"/>
    </source>
</evidence>
<feature type="coiled-coil region" evidence="1">
    <location>
        <begin position="159"/>
        <end position="189"/>
    </location>
</feature>
<name>A0A1C7N8V3_9FUNG</name>
<dbReference type="InParanoid" id="A0A1C7N8V3"/>
<dbReference type="OrthoDB" id="2562743at2759"/>
<dbReference type="GO" id="GO:0005929">
    <property type="term" value="C:cilium"/>
    <property type="evidence" value="ECO:0007669"/>
    <property type="project" value="TreeGrafter"/>
</dbReference>
<keyword evidence="1" id="KW-0175">Coiled coil</keyword>
<dbReference type="EMBL" id="LUGH01000390">
    <property type="protein sequence ID" value="OBZ85497.1"/>
    <property type="molecule type" value="Genomic_DNA"/>
</dbReference>
<dbReference type="AlphaFoldDB" id="A0A1C7N8V3"/>
<keyword evidence="4" id="KW-1185">Reference proteome</keyword>
<accession>A0A1C7N8V3</accession>